<dbReference type="GeneID" id="103520679"/>
<feature type="domain" description="BPL/LPL catalytic" evidence="3">
    <location>
        <begin position="79"/>
        <end position="241"/>
    </location>
</feature>
<dbReference type="OrthoDB" id="201621at2759"/>
<gene>
    <name evidence="5 6" type="primary">LOC103520679</name>
</gene>
<dbReference type="GO" id="GO:0017118">
    <property type="term" value="F:lipoyltransferase activity"/>
    <property type="evidence" value="ECO:0007669"/>
    <property type="project" value="TreeGrafter"/>
</dbReference>
<dbReference type="GO" id="GO:0009249">
    <property type="term" value="P:protein lipoylation"/>
    <property type="evidence" value="ECO:0007669"/>
    <property type="project" value="InterPro"/>
</dbReference>
<dbReference type="InterPro" id="IPR004143">
    <property type="entry name" value="BPL_LPL_catalytic"/>
</dbReference>
<dbReference type="KEGG" id="dci:103520679"/>
<dbReference type="PaxDb" id="121845-A0A1S3DL17"/>
<comment type="similarity">
    <text evidence="2">Belongs to the LplA family.</text>
</comment>
<organism evidence="5">
    <name type="scientific">Diaphorina citri</name>
    <name type="common">Asian citrus psyllid</name>
    <dbReference type="NCBI Taxonomy" id="121845"/>
    <lineage>
        <taxon>Eukaryota</taxon>
        <taxon>Metazoa</taxon>
        <taxon>Ecdysozoa</taxon>
        <taxon>Arthropoda</taxon>
        <taxon>Hexapoda</taxon>
        <taxon>Insecta</taxon>
        <taxon>Pterygota</taxon>
        <taxon>Neoptera</taxon>
        <taxon>Paraneoptera</taxon>
        <taxon>Hemiptera</taxon>
        <taxon>Sternorrhyncha</taxon>
        <taxon>Psylloidea</taxon>
        <taxon>Psyllidae</taxon>
        <taxon>Diaphorininae</taxon>
        <taxon>Diaphorina</taxon>
    </lineage>
</organism>
<dbReference type="Pfam" id="PF21948">
    <property type="entry name" value="LplA-B_cat"/>
    <property type="match status" value="1"/>
</dbReference>
<dbReference type="Gene3D" id="3.30.930.10">
    <property type="entry name" value="Bira Bifunctional Protein, Domain 2"/>
    <property type="match status" value="1"/>
</dbReference>
<evidence type="ECO:0000313" key="6">
    <source>
        <dbReference type="RefSeq" id="XP_017304800.1"/>
    </source>
</evidence>
<dbReference type="GO" id="GO:0005739">
    <property type="term" value="C:mitochondrion"/>
    <property type="evidence" value="ECO:0007669"/>
    <property type="project" value="TreeGrafter"/>
</dbReference>
<dbReference type="RefSeq" id="XP_008484033.1">
    <property type="nucleotide sequence ID" value="XM_008485811.3"/>
</dbReference>
<dbReference type="PANTHER" id="PTHR12561:SF3">
    <property type="entry name" value="LIPOYLTRANSFERASE 1, MITOCHONDRIAL"/>
    <property type="match status" value="1"/>
</dbReference>
<keyword evidence="4" id="KW-1185">Reference proteome</keyword>
<dbReference type="InterPro" id="IPR004562">
    <property type="entry name" value="LipoylTrfase_LipoateP_Ligase"/>
</dbReference>
<dbReference type="STRING" id="121845.A0A1S3DL17"/>
<comment type="pathway">
    <text evidence="1">Protein modification; protein lipoylation via exogenous pathway; protein N(6)-(lipoyl)lysine from lipoate: step 2/2.</text>
</comment>
<evidence type="ECO:0000313" key="4">
    <source>
        <dbReference type="Proteomes" id="UP000079169"/>
    </source>
</evidence>
<dbReference type="CDD" id="cd16443">
    <property type="entry name" value="LplA"/>
    <property type="match status" value="1"/>
</dbReference>
<dbReference type="AlphaFoldDB" id="A0A1S3DL17"/>
<dbReference type="PANTHER" id="PTHR12561">
    <property type="entry name" value="LIPOATE-PROTEIN LIGASE"/>
    <property type="match status" value="1"/>
</dbReference>
<dbReference type="PROSITE" id="PS51733">
    <property type="entry name" value="BPL_LPL_CATALYTIC"/>
    <property type="match status" value="1"/>
</dbReference>
<proteinExistence type="inferred from homology"/>
<dbReference type="Proteomes" id="UP000079169">
    <property type="component" value="Unplaced"/>
</dbReference>
<dbReference type="RefSeq" id="XP_017304800.1">
    <property type="nucleotide sequence ID" value="XM_017449311.2"/>
</dbReference>
<sequence length="241" mass="27704">MACLIKSAVFKFPHVTLQLAVPKLLPSSGVATSRFYSSKPRAPVHNDETKIQKSVFISQSSNIFTNLALEDWLYKNFDFTNHHVMLLWRNNPCVVIGRHQNPWQETNLGVLYDEGIEIARRNSGGGTVYHDSGNLNVTFFTPRERYNRRNNLEIISRTLEREWNIQTEINTREDIVYDGKYKISGTAAKLGRPSSYHHCTLLVNVNKSRLSQSLHHHAVSQTFTIQKTWVRFPAEDSARFS</sequence>
<evidence type="ECO:0000259" key="3">
    <source>
        <dbReference type="PROSITE" id="PS51733"/>
    </source>
</evidence>
<evidence type="ECO:0000256" key="1">
    <source>
        <dbReference type="ARBA" id="ARBA00005085"/>
    </source>
</evidence>
<name>A0A1S3DL17_DIACI</name>
<protein>
    <submittedName>
        <fullName evidence="5">Lipoyltransferase 1, mitochondrial-like isoform X1</fullName>
    </submittedName>
    <submittedName>
        <fullName evidence="6">Lipoyltransferase 1, mitochondrial-like isoform X2</fullName>
    </submittedName>
</protein>
<accession>A0A1S3DL17</accession>
<dbReference type="UniPathway" id="UPA00537">
    <property type="reaction ID" value="UER00595"/>
</dbReference>
<reference evidence="5 6" key="1">
    <citation type="submission" date="2023-09" db="UniProtKB">
        <authorList>
            <consortium name="RefSeq"/>
        </authorList>
    </citation>
    <scope>IDENTIFICATION</scope>
</reference>
<evidence type="ECO:0000256" key="2">
    <source>
        <dbReference type="ARBA" id="ARBA00008242"/>
    </source>
</evidence>
<evidence type="ECO:0000313" key="5">
    <source>
        <dbReference type="RefSeq" id="XP_008484033.1"/>
    </source>
</evidence>
<dbReference type="InterPro" id="IPR045864">
    <property type="entry name" value="aa-tRNA-synth_II/BPL/LPL"/>
</dbReference>
<dbReference type="SUPFAM" id="SSF55681">
    <property type="entry name" value="Class II aaRS and biotin synthetases"/>
    <property type="match status" value="1"/>
</dbReference>